<organism evidence="1 2">
    <name type="scientific">Xylaria grammica</name>
    <dbReference type="NCBI Taxonomy" id="363999"/>
    <lineage>
        <taxon>Eukaryota</taxon>
        <taxon>Fungi</taxon>
        <taxon>Dikarya</taxon>
        <taxon>Ascomycota</taxon>
        <taxon>Pezizomycotina</taxon>
        <taxon>Sordariomycetes</taxon>
        <taxon>Xylariomycetidae</taxon>
        <taxon>Xylariales</taxon>
        <taxon>Xylariaceae</taxon>
        <taxon>Xylaria</taxon>
    </lineage>
</organism>
<dbReference type="EMBL" id="RYZI01000325">
    <property type="protein sequence ID" value="RWA06579.1"/>
    <property type="molecule type" value="Genomic_DNA"/>
</dbReference>
<sequence length="104" mass="11510">MSLNAVPDEVVEVGTFNNPTETSYETPFLSSWDEIEHAKTLEVVYEEDGYLPSGTRPPEAEISRTHLVQMGPGQWLEGFEVTTGDPIESREDGPVGTVNVDVWV</sequence>
<reference evidence="1 2" key="1">
    <citation type="submission" date="2018-12" db="EMBL/GenBank/DDBJ databases">
        <title>Draft genome sequence of Xylaria grammica IHI A82.</title>
        <authorList>
            <person name="Buettner E."/>
            <person name="Kellner H."/>
        </authorList>
    </citation>
    <scope>NUCLEOTIDE SEQUENCE [LARGE SCALE GENOMIC DNA]</scope>
    <source>
        <strain evidence="1 2">IHI A82</strain>
    </source>
</reference>
<gene>
    <name evidence="1" type="ORF">EKO27_g8523</name>
</gene>
<keyword evidence="2" id="KW-1185">Reference proteome</keyword>
<comment type="caution">
    <text evidence="1">The sequence shown here is derived from an EMBL/GenBank/DDBJ whole genome shotgun (WGS) entry which is preliminary data.</text>
</comment>
<proteinExistence type="predicted"/>
<feature type="non-terminal residue" evidence="1">
    <location>
        <position position="104"/>
    </location>
</feature>
<evidence type="ECO:0000313" key="1">
    <source>
        <dbReference type="EMBL" id="RWA06579.1"/>
    </source>
</evidence>
<name>A0A439CWI6_9PEZI</name>
<dbReference type="Proteomes" id="UP000286045">
    <property type="component" value="Unassembled WGS sequence"/>
</dbReference>
<accession>A0A439CWI6</accession>
<protein>
    <submittedName>
        <fullName evidence="1">Uncharacterized protein</fullName>
    </submittedName>
</protein>
<evidence type="ECO:0000313" key="2">
    <source>
        <dbReference type="Proteomes" id="UP000286045"/>
    </source>
</evidence>
<dbReference type="AlphaFoldDB" id="A0A439CWI6"/>